<dbReference type="SUPFAM" id="SSF51445">
    <property type="entry name" value="(Trans)glycosidases"/>
    <property type="match status" value="1"/>
</dbReference>
<feature type="non-terminal residue" evidence="1">
    <location>
        <position position="1"/>
    </location>
</feature>
<proteinExistence type="predicted"/>
<sequence>QSIDYVECHDNNTLYDKLKASLGGESETSILERLKMINAIVVFGAGIPFIHAGQEIGATKNMNDNTFDAGDDLNGLDYGLAVKRWDYYRFMAQAIAFRKANPDLWFQTKDEVQSTLSFENIEKGCLLIRYGARGDGFHYVFINPARTA</sequence>
<dbReference type="EMBL" id="KF122590">
    <property type="protein sequence ID" value="AIA89886.1"/>
    <property type="molecule type" value="Genomic_DNA"/>
</dbReference>
<protein>
    <submittedName>
        <fullName evidence="1">CAZy families CBM48|GH13|CBM20|CBM41 protein</fullName>
    </submittedName>
</protein>
<dbReference type="AlphaFoldDB" id="A0A060CB00"/>
<dbReference type="Gene3D" id="3.20.20.80">
    <property type="entry name" value="Glycosidases"/>
    <property type="match status" value="1"/>
</dbReference>
<name>A0A060CB00_9FIRM</name>
<reference evidence="1" key="1">
    <citation type="journal article" date="2013" name="Environ. Microbiol.">
        <title>Seasonally variable intestinal metagenomes of the red palm weevil (Rhynchophorus ferrugineus).</title>
        <authorList>
            <person name="Jia S."/>
            <person name="Zhang X."/>
            <person name="Zhang G."/>
            <person name="Yin A."/>
            <person name="Zhang S."/>
            <person name="Li F."/>
            <person name="Wang L."/>
            <person name="Zhao D."/>
            <person name="Yun Q."/>
            <person name="Tala"/>
            <person name="Wang J."/>
            <person name="Sun G."/>
            <person name="Baabdullah M."/>
            <person name="Yu X."/>
            <person name="Hu S."/>
            <person name="Al-Mssallem I.S."/>
            <person name="Yu J."/>
        </authorList>
    </citation>
    <scope>NUCLEOTIDE SEQUENCE</scope>
</reference>
<evidence type="ECO:0000313" key="1">
    <source>
        <dbReference type="EMBL" id="AIA89886.1"/>
    </source>
</evidence>
<dbReference type="PANTHER" id="PTHR43002">
    <property type="entry name" value="GLYCOGEN DEBRANCHING ENZYME"/>
    <property type="match status" value="1"/>
</dbReference>
<organism evidence="1">
    <name type="scientific">uncultured Caldicellulosiruptor sp</name>
    <dbReference type="NCBI Taxonomy" id="569407"/>
    <lineage>
        <taxon>Bacteria</taxon>
        <taxon>Bacillati</taxon>
        <taxon>Bacillota</taxon>
        <taxon>Bacillota incertae sedis</taxon>
        <taxon>Caldicellulosiruptorales</taxon>
        <taxon>Caldicellulosiruptoraceae</taxon>
        <taxon>Caldicellulosiruptor</taxon>
        <taxon>environmental samples</taxon>
    </lineage>
</organism>
<accession>A0A060CB00</accession>
<dbReference type="InterPro" id="IPR017853">
    <property type="entry name" value="GH"/>
</dbReference>